<reference evidence="2" key="1">
    <citation type="journal article" date="2020" name="Stud. Mycol.">
        <title>101 Dothideomycetes genomes: a test case for predicting lifestyles and emergence of pathogens.</title>
        <authorList>
            <person name="Haridas S."/>
            <person name="Albert R."/>
            <person name="Binder M."/>
            <person name="Bloem J."/>
            <person name="Labutti K."/>
            <person name="Salamov A."/>
            <person name="Andreopoulos B."/>
            <person name="Baker S."/>
            <person name="Barry K."/>
            <person name="Bills G."/>
            <person name="Bluhm B."/>
            <person name="Cannon C."/>
            <person name="Castanera R."/>
            <person name="Culley D."/>
            <person name="Daum C."/>
            <person name="Ezra D."/>
            <person name="Gonzalez J."/>
            <person name="Henrissat B."/>
            <person name="Kuo A."/>
            <person name="Liang C."/>
            <person name="Lipzen A."/>
            <person name="Lutzoni F."/>
            <person name="Magnuson J."/>
            <person name="Mondo S."/>
            <person name="Nolan M."/>
            <person name="Ohm R."/>
            <person name="Pangilinan J."/>
            <person name="Park H.-J."/>
            <person name="Ramirez L."/>
            <person name="Alfaro M."/>
            <person name="Sun H."/>
            <person name="Tritt A."/>
            <person name="Yoshinaga Y."/>
            <person name="Zwiers L.-H."/>
            <person name="Turgeon B."/>
            <person name="Goodwin S."/>
            <person name="Spatafora J."/>
            <person name="Crous P."/>
            <person name="Grigoriev I."/>
        </authorList>
    </citation>
    <scope>NUCLEOTIDE SEQUENCE</scope>
    <source>
        <strain evidence="2">CBS 119687</strain>
    </source>
</reference>
<evidence type="ECO:0000256" key="1">
    <source>
        <dbReference type="SAM" id="SignalP"/>
    </source>
</evidence>
<accession>A0A6A6AF03</accession>
<feature type="signal peptide" evidence="1">
    <location>
        <begin position="1"/>
        <end position="19"/>
    </location>
</feature>
<gene>
    <name evidence="2" type="ORF">P153DRAFT_367275</name>
</gene>
<keyword evidence="3" id="KW-1185">Reference proteome</keyword>
<sequence length="256" mass="27134">MMFTTTILSMLLSVSFAAAAQEFPFPGPIKATRTVSASADFNILPLPSAPLGPSAIIDILPVPEQFFGASASASPTAAVVSAAAAGLKPRILPVDFWSTRSRPAEWRAPTLVAAAAIVSVSAQPTPSTRAEIDTLPQPSTIIIVIEPRALPTDFWATHPSHTVAGLPHPSNIPLEYWRTGQRFTMRAAPTAVAEVEVEVEARHLLMPSGFDVEVEARSFSAPAWWSTRGMTFVSLVAVPTGGLAVERSTLRTVGRG</sequence>
<evidence type="ECO:0000313" key="2">
    <source>
        <dbReference type="EMBL" id="KAF2128991.1"/>
    </source>
</evidence>
<keyword evidence="1" id="KW-0732">Signal</keyword>
<dbReference type="EMBL" id="ML977507">
    <property type="protein sequence ID" value="KAF2128991.1"/>
    <property type="molecule type" value="Genomic_DNA"/>
</dbReference>
<name>A0A6A6AF03_9PLEO</name>
<dbReference type="AlphaFoldDB" id="A0A6A6AF03"/>
<dbReference type="GeneID" id="54408663"/>
<evidence type="ECO:0000313" key="3">
    <source>
        <dbReference type="Proteomes" id="UP000799771"/>
    </source>
</evidence>
<dbReference type="RefSeq" id="XP_033523380.1">
    <property type="nucleotide sequence ID" value="XM_033668231.1"/>
</dbReference>
<organism evidence="2 3">
    <name type="scientific">Dothidotthia symphoricarpi CBS 119687</name>
    <dbReference type="NCBI Taxonomy" id="1392245"/>
    <lineage>
        <taxon>Eukaryota</taxon>
        <taxon>Fungi</taxon>
        <taxon>Dikarya</taxon>
        <taxon>Ascomycota</taxon>
        <taxon>Pezizomycotina</taxon>
        <taxon>Dothideomycetes</taxon>
        <taxon>Pleosporomycetidae</taxon>
        <taxon>Pleosporales</taxon>
        <taxon>Dothidotthiaceae</taxon>
        <taxon>Dothidotthia</taxon>
    </lineage>
</organism>
<proteinExistence type="predicted"/>
<protein>
    <submittedName>
        <fullName evidence="2">Uncharacterized protein</fullName>
    </submittedName>
</protein>
<dbReference type="Proteomes" id="UP000799771">
    <property type="component" value="Unassembled WGS sequence"/>
</dbReference>
<feature type="chain" id="PRO_5025336199" evidence="1">
    <location>
        <begin position="20"/>
        <end position="256"/>
    </location>
</feature>